<feature type="transmembrane region" description="Helical" evidence="3">
    <location>
        <begin position="345"/>
        <end position="370"/>
    </location>
</feature>
<feature type="transmembrane region" description="Helical" evidence="3">
    <location>
        <begin position="29"/>
        <end position="48"/>
    </location>
</feature>
<gene>
    <name evidence="4" type="ORF">PVAND_016618</name>
</gene>
<evidence type="ECO:0000313" key="5">
    <source>
        <dbReference type="Proteomes" id="UP001107558"/>
    </source>
</evidence>
<feature type="transmembrane region" description="Helical" evidence="3">
    <location>
        <begin position="290"/>
        <end position="310"/>
    </location>
</feature>
<feature type="transmembrane region" description="Helical" evidence="3">
    <location>
        <begin position="81"/>
        <end position="103"/>
    </location>
</feature>
<organism evidence="4 5">
    <name type="scientific">Polypedilum vanderplanki</name>
    <name type="common">Sleeping chironomid midge</name>
    <dbReference type="NCBI Taxonomy" id="319348"/>
    <lineage>
        <taxon>Eukaryota</taxon>
        <taxon>Metazoa</taxon>
        <taxon>Ecdysozoa</taxon>
        <taxon>Arthropoda</taxon>
        <taxon>Hexapoda</taxon>
        <taxon>Insecta</taxon>
        <taxon>Pterygota</taxon>
        <taxon>Neoptera</taxon>
        <taxon>Endopterygota</taxon>
        <taxon>Diptera</taxon>
        <taxon>Nematocera</taxon>
        <taxon>Chironomoidea</taxon>
        <taxon>Chironomidae</taxon>
        <taxon>Chironominae</taxon>
        <taxon>Polypedilum</taxon>
        <taxon>Polypedilum</taxon>
    </lineage>
</organism>
<feature type="transmembrane region" description="Helical" evidence="3">
    <location>
        <begin position="148"/>
        <end position="174"/>
    </location>
</feature>
<sequence>MRPSEPFVTEFLTNGKWKNITSDQVNREIYPFGTYSYLIQLCIVFLITDILRYKPIIIASSCVGLILWSLLLWTTGMTGMYLVQICYGFFMASEVAYYTYIYAKISKENYQKATGYTRASLLSGKALGCVLAQIFISQNLLNERDLNYISLGAQGVSFIVAIFLPSVSVSLYMWKIDKNDNDLENENFQNSQKEAKPKLSFKRASKLLWIHFKESYSNRTVLIWSLWWAANTTGFYLIINYIQLLWQQVDQEKENYFNGYVEFLITTFGSITATIAGYSFKNSFAKYDMYLLTLCSLLQGGFTIIAAKTQSIWVCYAMYILTGSVYHFIITLVTAFVAKFLSDDSFALVFGINTLIALVAQTIFTVVFVTETASFSLDPRQQFMVFGFYFIVLFAIFLIFSVVKFFRK</sequence>
<evidence type="ECO:0000313" key="4">
    <source>
        <dbReference type="EMBL" id="KAG5668689.1"/>
    </source>
</evidence>
<dbReference type="Gene3D" id="1.20.1250.20">
    <property type="entry name" value="MFS general substrate transporter like domains"/>
    <property type="match status" value="1"/>
</dbReference>
<dbReference type="PIRSF" id="PIRSF028739">
    <property type="entry name" value="Folate_carrier"/>
    <property type="match status" value="1"/>
</dbReference>
<dbReference type="GO" id="GO:0005886">
    <property type="term" value="C:plasma membrane"/>
    <property type="evidence" value="ECO:0007669"/>
    <property type="project" value="UniProtKB-UniRule"/>
</dbReference>
<accession>A0A9J6BFL6</accession>
<dbReference type="PANTHER" id="PTHR10686:SF18">
    <property type="entry name" value="IP11787P-RELATED"/>
    <property type="match status" value="1"/>
</dbReference>
<feature type="transmembrane region" description="Helical" evidence="3">
    <location>
        <begin position="382"/>
        <end position="406"/>
    </location>
</feature>
<keyword evidence="5" id="KW-1185">Reference proteome</keyword>
<keyword evidence="3" id="KW-0812">Transmembrane</keyword>
<dbReference type="InterPro" id="IPR002666">
    <property type="entry name" value="Folate_carrier"/>
</dbReference>
<evidence type="ECO:0000256" key="1">
    <source>
        <dbReference type="ARBA" id="ARBA00005773"/>
    </source>
</evidence>
<evidence type="ECO:0000256" key="2">
    <source>
        <dbReference type="PIRNR" id="PIRNR028739"/>
    </source>
</evidence>
<feature type="transmembrane region" description="Helical" evidence="3">
    <location>
        <begin position="115"/>
        <end position="136"/>
    </location>
</feature>
<feature type="transmembrane region" description="Helical" evidence="3">
    <location>
        <begin position="221"/>
        <end position="239"/>
    </location>
</feature>
<keyword evidence="3" id="KW-1133">Transmembrane helix</keyword>
<dbReference type="OrthoDB" id="18814at2759"/>
<keyword evidence="2 3" id="KW-0472">Membrane</keyword>
<feature type="transmembrane region" description="Helical" evidence="3">
    <location>
        <begin position="316"/>
        <end position="338"/>
    </location>
</feature>
<protein>
    <submittedName>
        <fullName evidence="4">Uncharacterized protein</fullName>
    </submittedName>
</protein>
<dbReference type="SUPFAM" id="SSF103473">
    <property type="entry name" value="MFS general substrate transporter"/>
    <property type="match status" value="1"/>
</dbReference>
<reference evidence="4" key="1">
    <citation type="submission" date="2021-03" db="EMBL/GenBank/DDBJ databases">
        <title>Chromosome level genome of the anhydrobiotic midge Polypedilum vanderplanki.</title>
        <authorList>
            <person name="Yoshida Y."/>
            <person name="Kikawada T."/>
            <person name="Gusev O."/>
        </authorList>
    </citation>
    <scope>NUCLEOTIDE SEQUENCE</scope>
    <source>
        <strain evidence="4">NIAS01</strain>
        <tissue evidence="4">Whole body or cell culture</tissue>
    </source>
</reference>
<comment type="subcellular location">
    <subcellularLocation>
        <location evidence="2">Membrane</location>
        <topology evidence="2">Multi-pass membrane protein</topology>
    </subcellularLocation>
</comment>
<keyword evidence="2" id="KW-0813">Transport</keyword>
<feature type="transmembrane region" description="Helical" evidence="3">
    <location>
        <begin position="259"/>
        <end position="278"/>
    </location>
</feature>
<dbReference type="NCBIfam" id="TIGR00806">
    <property type="entry name" value="rfc"/>
    <property type="match status" value="1"/>
</dbReference>
<comment type="similarity">
    <text evidence="1 2">Belongs to the reduced folate carrier (RFC) transporter (TC 2.A.48) family.</text>
</comment>
<name>A0A9J6BFL6_POLVA</name>
<dbReference type="Pfam" id="PF01770">
    <property type="entry name" value="Folate_carrier"/>
    <property type="match status" value="1"/>
</dbReference>
<dbReference type="PANTHER" id="PTHR10686">
    <property type="entry name" value="FOLATE TRANSPORTER"/>
    <property type="match status" value="1"/>
</dbReference>
<evidence type="ECO:0000256" key="3">
    <source>
        <dbReference type="SAM" id="Phobius"/>
    </source>
</evidence>
<dbReference type="GO" id="GO:0090482">
    <property type="term" value="F:vitamin transmembrane transporter activity"/>
    <property type="evidence" value="ECO:0007669"/>
    <property type="project" value="InterPro"/>
</dbReference>
<feature type="transmembrane region" description="Helical" evidence="3">
    <location>
        <begin position="55"/>
        <end position="75"/>
    </location>
</feature>
<dbReference type="AlphaFoldDB" id="A0A9J6BFL6"/>
<dbReference type="Proteomes" id="UP001107558">
    <property type="component" value="Chromosome 4"/>
</dbReference>
<comment type="caution">
    <text evidence="4">The sequence shown here is derived from an EMBL/GenBank/DDBJ whole genome shotgun (WGS) entry which is preliminary data.</text>
</comment>
<dbReference type="InterPro" id="IPR036259">
    <property type="entry name" value="MFS_trans_sf"/>
</dbReference>
<dbReference type="EMBL" id="JADBJN010000004">
    <property type="protein sequence ID" value="KAG5668689.1"/>
    <property type="molecule type" value="Genomic_DNA"/>
</dbReference>
<proteinExistence type="inferred from homology"/>